<evidence type="ECO:0000313" key="3">
    <source>
        <dbReference type="Proteomes" id="UP001179952"/>
    </source>
</evidence>
<proteinExistence type="predicted"/>
<dbReference type="Proteomes" id="UP001179952">
    <property type="component" value="Unassembled WGS sequence"/>
</dbReference>
<gene>
    <name evidence="2" type="ORF">QJS04_geneDACA024978</name>
</gene>
<evidence type="ECO:0000313" key="2">
    <source>
        <dbReference type="EMBL" id="KAK1262399.1"/>
    </source>
</evidence>
<comment type="caution">
    <text evidence="2">The sequence shown here is derived from an EMBL/GenBank/DDBJ whole genome shotgun (WGS) entry which is preliminary data.</text>
</comment>
<keyword evidence="3" id="KW-1185">Reference proteome</keyword>
<sequence length="119" mass="13402">MGIVICIVGMTSNYNEKSLTALIIEGILNSASARILLYMALVDLIEAFTNKKKSPSESRASPPVLPNWGRTTPITCTCDEKRYDSNDFHLENRLRVVALVRFSITFVRSMDKHGHEEDE</sequence>
<reference evidence="2" key="1">
    <citation type="journal article" date="2023" name="Nat. Commun.">
        <title>Diploid and tetraploid genomes of Acorus and the evolution of monocots.</title>
        <authorList>
            <person name="Ma L."/>
            <person name="Liu K.W."/>
            <person name="Li Z."/>
            <person name="Hsiao Y.Y."/>
            <person name="Qi Y."/>
            <person name="Fu T."/>
            <person name="Tang G.D."/>
            <person name="Zhang D."/>
            <person name="Sun W.H."/>
            <person name="Liu D.K."/>
            <person name="Li Y."/>
            <person name="Chen G.Z."/>
            <person name="Liu X.D."/>
            <person name="Liao X.Y."/>
            <person name="Jiang Y.T."/>
            <person name="Yu X."/>
            <person name="Hao Y."/>
            <person name="Huang J."/>
            <person name="Zhao X.W."/>
            <person name="Ke S."/>
            <person name="Chen Y.Y."/>
            <person name="Wu W.L."/>
            <person name="Hsu J.L."/>
            <person name="Lin Y.F."/>
            <person name="Huang M.D."/>
            <person name="Li C.Y."/>
            <person name="Huang L."/>
            <person name="Wang Z.W."/>
            <person name="Zhao X."/>
            <person name="Zhong W.Y."/>
            <person name="Peng D.H."/>
            <person name="Ahmad S."/>
            <person name="Lan S."/>
            <person name="Zhang J.S."/>
            <person name="Tsai W.C."/>
            <person name="Van de Peer Y."/>
            <person name="Liu Z.J."/>
        </authorList>
    </citation>
    <scope>NUCLEOTIDE SEQUENCE</scope>
    <source>
        <strain evidence="2">SCP</strain>
    </source>
</reference>
<dbReference type="EMBL" id="JAUJYN010000010">
    <property type="protein sequence ID" value="KAK1262399.1"/>
    <property type="molecule type" value="Genomic_DNA"/>
</dbReference>
<protein>
    <submittedName>
        <fullName evidence="2">Zinc transporter 8</fullName>
    </submittedName>
</protein>
<dbReference type="AlphaFoldDB" id="A0AAV9AE50"/>
<feature type="region of interest" description="Disordered" evidence="1">
    <location>
        <begin position="50"/>
        <end position="72"/>
    </location>
</feature>
<organism evidence="2 3">
    <name type="scientific">Acorus gramineus</name>
    <name type="common">Dwarf sweet flag</name>
    <dbReference type="NCBI Taxonomy" id="55184"/>
    <lineage>
        <taxon>Eukaryota</taxon>
        <taxon>Viridiplantae</taxon>
        <taxon>Streptophyta</taxon>
        <taxon>Embryophyta</taxon>
        <taxon>Tracheophyta</taxon>
        <taxon>Spermatophyta</taxon>
        <taxon>Magnoliopsida</taxon>
        <taxon>Liliopsida</taxon>
        <taxon>Acoraceae</taxon>
        <taxon>Acorus</taxon>
    </lineage>
</organism>
<name>A0AAV9AE50_ACOGR</name>
<evidence type="ECO:0000256" key="1">
    <source>
        <dbReference type="SAM" id="MobiDB-lite"/>
    </source>
</evidence>
<reference evidence="2" key="2">
    <citation type="submission" date="2023-06" db="EMBL/GenBank/DDBJ databases">
        <authorList>
            <person name="Ma L."/>
            <person name="Liu K.-W."/>
            <person name="Li Z."/>
            <person name="Hsiao Y.-Y."/>
            <person name="Qi Y."/>
            <person name="Fu T."/>
            <person name="Tang G."/>
            <person name="Zhang D."/>
            <person name="Sun W.-H."/>
            <person name="Liu D.-K."/>
            <person name="Li Y."/>
            <person name="Chen G.-Z."/>
            <person name="Liu X.-D."/>
            <person name="Liao X.-Y."/>
            <person name="Jiang Y.-T."/>
            <person name="Yu X."/>
            <person name="Hao Y."/>
            <person name="Huang J."/>
            <person name="Zhao X.-W."/>
            <person name="Ke S."/>
            <person name="Chen Y.-Y."/>
            <person name="Wu W.-L."/>
            <person name="Hsu J.-L."/>
            <person name="Lin Y.-F."/>
            <person name="Huang M.-D."/>
            <person name="Li C.-Y."/>
            <person name="Huang L."/>
            <person name="Wang Z.-W."/>
            <person name="Zhao X."/>
            <person name="Zhong W.-Y."/>
            <person name="Peng D.-H."/>
            <person name="Ahmad S."/>
            <person name="Lan S."/>
            <person name="Zhang J.-S."/>
            <person name="Tsai W.-C."/>
            <person name="Van De Peer Y."/>
            <person name="Liu Z.-J."/>
        </authorList>
    </citation>
    <scope>NUCLEOTIDE SEQUENCE</scope>
    <source>
        <strain evidence="2">SCP</strain>
        <tissue evidence="2">Leaves</tissue>
    </source>
</reference>
<accession>A0AAV9AE50</accession>